<evidence type="ECO:0000256" key="5">
    <source>
        <dbReference type="ARBA" id="ARBA00023136"/>
    </source>
</evidence>
<comment type="caution">
    <text evidence="10">The sequence shown here is derived from an EMBL/GenBank/DDBJ whole genome shotgun (WGS) entry which is preliminary data.</text>
</comment>
<dbReference type="InterPro" id="IPR024791">
    <property type="entry name" value="Cyt_c/ubiquinol_Oxase_su3"/>
</dbReference>
<gene>
    <name evidence="10" type="ORF">GCM10009547_04560</name>
</gene>
<organism evidence="10 11">
    <name type="scientific">Sporichthya brevicatena</name>
    <dbReference type="NCBI Taxonomy" id="171442"/>
    <lineage>
        <taxon>Bacteria</taxon>
        <taxon>Bacillati</taxon>
        <taxon>Actinomycetota</taxon>
        <taxon>Actinomycetes</taxon>
        <taxon>Sporichthyales</taxon>
        <taxon>Sporichthyaceae</taxon>
        <taxon>Sporichthya</taxon>
    </lineage>
</organism>
<feature type="transmembrane region" description="Helical" evidence="8">
    <location>
        <begin position="65"/>
        <end position="84"/>
    </location>
</feature>
<comment type="subcellular location">
    <subcellularLocation>
        <location evidence="7">Cell membrane</location>
        <topology evidence="7">Multi-pass membrane protein</topology>
    </subcellularLocation>
    <subcellularLocation>
        <location evidence="1">Membrane</location>
        <topology evidence="1">Multi-pass membrane protein</topology>
    </subcellularLocation>
</comment>
<keyword evidence="4 8" id="KW-1133">Transmembrane helix</keyword>
<evidence type="ECO:0000256" key="3">
    <source>
        <dbReference type="ARBA" id="ARBA00022692"/>
    </source>
</evidence>
<evidence type="ECO:0000259" key="9">
    <source>
        <dbReference type="PROSITE" id="PS50253"/>
    </source>
</evidence>
<keyword evidence="5 8" id="KW-0472">Membrane</keyword>
<keyword evidence="11" id="KW-1185">Reference proteome</keyword>
<keyword evidence="3 7" id="KW-0812">Transmembrane</keyword>
<feature type="transmembrane region" description="Helical" evidence="8">
    <location>
        <begin position="175"/>
        <end position="193"/>
    </location>
</feature>
<dbReference type="Proteomes" id="UP001500957">
    <property type="component" value="Unassembled WGS sequence"/>
</dbReference>
<proteinExistence type="inferred from homology"/>
<evidence type="ECO:0000313" key="10">
    <source>
        <dbReference type="EMBL" id="GAA0605751.1"/>
    </source>
</evidence>
<name>A0ABN1G7S9_9ACTN</name>
<dbReference type="InterPro" id="IPR000298">
    <property type="entry name" value="Cyt_c_oxidase-like_su3"/>
</dbReference>
<dbReference type="RefSeq" id="WP_344601149.1">
    <property type="nucleotide sequence ID" value="NZ_BAAAHE010000005.1"/>
</dbReference>
<dbReference type="PANTHER" id="PTHR11403">
    <property type="entry name" value="CYTOCHROME C OXIDASE SUBUNIT III"/>
    <property type="match status" value="1"/>
</dbReference>
<evidence type="ECO:0000256" key="2">
    <source>
        <dbReference type="ARBA" id="ARBA00010581"/>
    </source>
</evidence>
<evidence type="ECO:0000313" key="11">
    <source>
        <dbReference type="Proteomes" id="UP001500957"/>
    </source>
</evidence>
<accession>A0ABN1G7S9</accession>
<evidence type="ECO:0000256" key="8">
    <source>
        <dbReference type="SAM" id="Phobius"/>
    </source>
</evidence>
<dbReference type="Gene3D" id="1.20.120.80">
    <property type="entry name" value="Cytochrome c oxidase, subunit III, four-helix bundle"/>
    <property type="match status" value="1"/>
</dbReference>
<evidence type="ECO:0000256" key="7">
    <source>
        <dbReference type="RuleBase" id="RU003376"/>
    </source>
</evidence>
<protein>
    <recommendedName>
        <fullName evidence="6">Cytochrome aa3 subunit 3</fullName>
    </recommendedName>
</protein>
<evidence type="ECO:0000256" key="1">
    <source>
        <dbReference type="ARBA" id="ARBA00004141"/>
    </source>
</evidence>
<dbReference type="EMBL" id="BAAAHE010000005">
    <property type="protein sequence ID" value="GAA0605751.1"/>
    <property type="molecule type" value="Genomic_DNA"/>
</dbReference>
<evidence type="ECO:0000256" key="6">
    <source>
        <dbReference type="ARBA" id="ARBA00031400"/>
    </source>
</evidence>
<feature type="transmembrane region" description="Helical" evidence="8">
    <location>
        <begin position="24"/>
        <end position="45"/>
    </location>
</feature>
<reference evidence="10 11" key="1">
    <citation type="journal article" date="2019" name="Int. J. Syst. Evol. Microbiol.">
        <title>The Global Catalogue of Microorganisms (GCM) 10K type strain sequencing project: providing services to taxonomists for standard genome sequencing and annotation.</title>
        <authorList>
            <consortium name="The Broad Institute Genomics Platform"/>
            <consortium name="The Broad Institute Genome Sequencing Center for Infectious Disease"/>
            <person name="Wu L."/>
            <person name="Ma J."/>
        </authorList>
    </citation>
    <scope>NUCLEOTIDE SEQUENCE [LARGE SCALE GENOMIC DNA]</scope>
    <source>
        <strain evidence="10 11">JCM 10671</strain>
    </source>
</reference>
<dbReference type="SUPFAM" id="SSF81452">
    <property type="entry name" value="Cytochrome c oxidase subunit III-like"/>
    <property type="match status" value="1"/>
</dbReference>
<dbReference type="PROSITE" id="PS50253">
    <property type="entry name" value="COX3"/>
    <property type="match status" value="1"/>
</dbReference>
<feature type="transmembrane region" description="Helical" evidence="8">
    <location>
        <begin position="133"/>
        <end position="154"/>
    </location>
</feature>
<sequence>MTLTQNPRDVRSDRPAAIPGEPGLWLFLFADMLLFAALFGIVVHLRDDQPAMFAESQASLSQTLGLVNTLLLLTGSLFVAMAVHGSRTGAGRPDKLLLGAIGCGAAFLGVKAIEWGSSIADGHTASTNDFFQAYFMLTGIHLAHVTIGIGVLIAMWREVGRPQTRRTVLEGGGCYWHLVDLLWVVLFPLVYLMPAG</sequence>
<dbReference type="PANTHER" id="PTHR11403:SF6">
    <property type="entry name" value="NITRIC OXIDE REDUCTASE SUBUNIT E"/>
    <property type="match status" value="1"/>
</dbReference>
<comment type="similarity">
    <text evidence="2 7">Belongs to the cytochrome c oxidase subunit 3 family.</text>
</comment>
<feature type="domain" description="Heme-copper oxidase subunit III family profile" evidence="9">
    <location>
        <begin position="23"/>
        <end position="195"/>
    </location>
</feature>
<evidence type="ECO:0000256" key="4">
    <source>
        <dbReference type="ARBA" id="ARBA00022989"/>
    </source>
</evidence>
<feature type="transmembrane region" description="Helical" evidence="8">
    <location>
        <begin position="96"/>
        <end position="113"/>
    </location>
</feature>
<dbReference type="InterPro" id="IPR013833">
    <property type="entry name" value="Cyt_c_oxidase_su3_a-hlx"/>
</dbReference>
<dbReference type="Pfam" id="PF00510">
    <property type="entry name" value="COX3"/>
    <property type="match status" value="1"/>
</dbReference>
<dbReference type="InterPro" id="IPR035973">
    <property type="entry name" value="Cyt_c_oxidase_su3-like_sf"/>
</dbReference>